<comment type="caution">
    <text evidence="1">The sequence shown here is derived from an EMBL/GenBank/DDBJ whole genome shotgun (WGS) entry which is preliminary data.</text>
</comment>
<dbReference type="AlphaFoldDB" id="A0A699ZZN4"/>
<evidence type="ECO:0000313" key="2">
    <source>
        <dbReference type="Proteomes" id="UP000485058"/>
    </source>
</evidence>
<organism evidence="1 2">
    <name type="scientific">Haematococcus lacustris</name>
    <name type="common">Green alga</name>
    <name type="synonym">Haematococcus pluvialis</name>
    <dbReference type="NCBI Taxonomy" id="44745"/>
    <lineage>
        <taxon>Eukaryota</taxon>
        <taxon>Viridiplantae</taxon>
        <taxon>Chlorophyta</taxon>
        <taxon>core chlorophytes</taxon>
        <taxon>Chlorophyceae</taxon>
        <taxon>CS clade</taxon>
        <taxon>Chlamydomonadales</taxon>
        <taxon>Haematococcaceae</taxon>
        <taxon>Haematococcus</taxon>
    </lineage>
</organism>
<gene>
    <name evidence="1" type="ORF">HaLaN_22072</name>
</gene>
<dbReference type="Proteomes" id="UP000485058">
    <property type="component" value="Unassembled WGS sequence"/>
</dbReference>
<accession>A0A699ZZN4</accession>
<reference evidence="1 2" key="1">
    <citation type="submission" date="2020-02" db="EMBL/GenBank/DDBJ databases">
        <title>Draft genome sequence of Haematococcus lacustris strain NIES-144.</title>
        <authorList>
            <person name="Morimoto D."/>
            <person name="Nakagawa S."/>
            <person name="Yoshida T."/>
            <person name="Sawayama S."/>
        </authorList>
    </citation>
    <scope>NUCLEOTIDE SEQUENCE [LARGE SCALE GENOMIC DNA]</scope>
    <source>
        <strain evidence="1 2">NIES-144</strain>
    </source>
</reference>
<evidence type="ECO:0000313" key="1">
    <source>
        <dbReference type="EMBL" id="GFH24304.1"/>
    </source>
</evidence>
<name>A0A699ZZN4_HAELA</name>
<proteinExistence type="predicted"/>
<dbReference type="EMBL" id="BLLF01002498">
    <property type="protein sequence ID" value="GFH24304.1"/>
    <property type="molecule type" value="Genomic_DNA"/>
</dbReference>
<sequence>MTTTASRGYKPTSINVSSYPQNYHASYHGTVNFFSCIGSLPLLPQFLYRLSLCYTGSVAAGGFNRGMSALSDGLFCVNLLPFQPKHPRAYSFNRYTVKVM</sequence>
<protein>
    <submittedName>
        <fullName evidence="1">Uncharacterized protein</fullName>
    </submittedName>
</protein>
<keyword evidence="2" id="KW-1185">Reference proteome</keyword>